<feature type="domain" description="BRCT" evidence="2">
    <location>
        <begin position="103"/>
        <end position="192"/>
    </location>
</feature>
<accession>A0A165QVA8</accession>
<evidence type="ECO:0000259" key="2">
    <source>
        <dbReference type="PROSITE" id="PS50172"/>
    </source>
</evidence>
<evidence type="ECO:0000313" key="4">
    <source>
        <dbReference type="Proteomes" id="UP000077266"/>
    </source>
</evidence>
<dbReference type="InParanoid" id="A0A165QVA8"/>
<dbReference type="InterPro" id="IPR001357">
    <property type="entry name" value="BRCT_dom"/>
</dbReference>
<feature type="region of interest" description="Disordered" evidence="1">
    <location>
        <begin position="1"/>
        <end position="34"/>
    </location>
</feature>
<evidence type="ECO:0000313" key="3">
    <source>
        <dbReference type="EMBL" id="KZW04124.1"/>
    </source>
</evidence>
<dbReference type="PROSITE" id="PS50172">
    <property type="entry name" value="BRCT"/>
    <property type="match status" value="1"/>
</dbReference>
<sequence length="192" mass="21036">MPADATQPSSSSSSRPAPYPSSSQRQNRAYYPGRNSKTANLLSTLNDAQNPITHSDIYKRTDHVATTANRGHQVRDGGTAARKSQWVPFIDAKRRDAVPETQATSTVFRSCKVFIADTADIETRQLVQDGGGRVLNYAAGATHIVSVFPWKSTARKAKESRTKAAVQHVVKPAWVKACVDAGRRKPERPYSV</sequence>
<gene>
    <name evidence="3" type="ORF">EXIGLDRAFT_716124</name>
</gene>
<proteinExistence type="predicted"/>
<reference evidence="3 4" key="1">
    <citation type="journal article" date="2016" name="Mol. Biol. Evol.">
        <title>Comparative Genomics of Early-Diverging Mushroom-Forming Fungi Provides Insights into the Origins of Lignocellulose Decay Capabilities.</title>
        <authorList>
            <person name="Nagy L.G."/>
            <person name="Riley R."/>
            <person name="Tritt A."/>
            <person name="Adam C."/>
            <person name="Daum C."/>
            <person name="Floudas D."/>
            <person name="Sun H."/>
            <person name="Yadav J.S."/>
            <person name="Pangilinan J."/>
            <person name="Larsson K.H."/>
            <person name="Matsuura K."/>
            <person name="Barry K."/>
            <person name="Labutti K."/>
            <person name="Kuo R."/>
            <person name="Ohm R.A."/>
            <person name="Bhattacharya S.S."/>
            <person name="Shirouzu T."/>
            <person name="Yoshinaga Y."/>
            <person name="Martin F.M."/>
            <person name="Grigoriev I.V."/>
            <person name="Hibbett D.S."/>
        </authorList>
    </citation>
    <scope>NUCLEOTIDE SEQUENCE [LARGE SCALE GENOMIC DNA]</scope>
    <source>
        <strain evidence="3 4">HHB12029</strain>
    </source>
</reference>
<evidence type="ECO:0000256" key="1">
    <source>
        <dbReference type="SAM" id="MobiDB-lite"/>
    </source>
</evidence>
<organism evidence="3 4">
    <name type="scientific">Exidia glandulosa HHB12029</name>
    <dbReference type="NCBI Taxonomy" id="1314781"/>
    <lineage>
        <taxon>Eukaryota</taxon>
        <taxon>Fungi</taxon>
        <taxon>Dikarya</taxon>
        <taxon>Basidiomycota</taxon>
        <taxon>Agaricomycotina</taxon>
        <taxon>Agaricomycetes</taxon>
        <taxon>Auriculariales</taxon>
        <taxon>Exidiaceae</taxon>
        <taxon>Exidia</taxon>
    </lineage>
</organism>
<name>A0A165QVA8_EXIGL</name>
<dbReference type="AlphaFoldDB" id="A0A165QVA8"/>
<dbReference type="OrthoDB" id="427711at2759"/>
<dbReference type="SUPFAM" id="SSF52113">
    <property type="entry name" value="BRCT domain"/>
    <property type="match status" value="1"/>
</dbReference>
<dbReference type="Gene3D" id="3.40.50.10190">
    <property type="entry name" value="BRCT domain"/>
    <property type="match status" value="1"/>
</dbReference>
<dbReference type="InterPro" id="IPR036420">
    <property type="entry name" value="BRCT_dom_sf"/>
</dbReference>
<feature type="compositionally biased region" description="Low complexity" evidence="1">
    <location>
        <begin position="8"/>
        <end position="23"/>
    </location>
</feature>
<dbReference type="EMBL" id="KV425882">
    <property type="protein sequence ID" value="KZW04124.1"/>
    <property type="molecule type" value="Genomic_DNA"/>
</dbReference>
<keyword evidence="4" id="KW-1185">Reference proteome</keyword>
<protein>
    <recommendedName>
        <fullName evidence="2">BRCT domain-containing protein</fullName>
    </recommendedName>
</protein>
<dbReference type="STRING" id="1314781.A0A165QVA8"/>
<dbReference type="Proteomes" id="UP000077266">
    <property type="component" value="Unassembled WGS sequence"/>
</dbReference>